<sequence length="275" mass="30916">MKLVLLGDFHYSRMKNGAAEVKEAGEHAYSAILDSFLSTDGQFHISLGDLTNEGVPEEFRYVLGRIGDSGRDFIHVLGNHDTNSIPKADIRAITGQQRYRAIDTEEAVLLILDSTKEQSPNDWGGEIDSEQTEWLRVQLEQAGEKPVLIFAHHPVYDTTALSIYDMLSIHPEHPIKGLLQQKKGPGFYFCGHNHVNSIIRQQNWHFIQTAACLDVPAIRTVELKDGQFRTELVMIDQPDLTDRIANFQMSMDGFSPASDARGEEADCHLQVELDK</sequence>
<evidence type="ECO:0000256" key="3">
    <source>
        <dbReference type="ARBA" id="ARBA00023004"/>
    </source>
</evidence>
<dbReference type="SUPFAM" id="SSF56300">
    <property type="entry name" value="Metallo-dependent phosphatases"/>
    <property type="match status" value="1"/>
</dbReference>
<dbReference type="AlphaFoldDB" id="A0A4R5KWF2"/>
<evidence type="ECO:0000313" key="7">
    <source>
        <dbReference type="Proteomes" id="UP000295636"/>
    </source>
</evidence>
<dbReference type="EMBL" id="SMRT01000001">
    <property type="protein sequence ID" value="TDG00127.1"/>
    <property type="molecule type" value="Genomic_DNA"/>
</dbReference>
<dbReference type="Proteomes" id="UP000295636">
    <property type="component" value="Unassembled WGS sequence"/>
</dbReference>
<protein>
    <submittedName>
        <fullName evidence="6">Metallophosphoesterase</fullName>
    </submittedName>
</protein>
<dbReference type="RefSeq" id="WP_133224818.1">
    <property type="nucleotide sequence ID" value="NZ_SMRT01000001.1"/>
</dbReference>
<dbReference type="GO" id="GO:0016787">
    <property type="term" value="F:hydrolase activity"/>
    <property type="evidence" value="ECO:0007669"/>
    <property type="project" value="UniProtKB-KW"/>
</dbReference>
<evidence type="ECO:0000259" key="5">
    <source>
        <dbReference type="Pfam" id="PF00149"/>
    </source>
</evidence>
<dbReference type="Pfam" id="PF00149">
    <property type="entry name" value="Metallophos"/>
    <property type="match status" value="1"/>
</dbReference>
<evidence type="ECO:0000256" key="2">
    <source>
        <dbReference type="ARBA" id="ARBA00022801"/>
    </source>
</evidence>
<dbReference type="PANTHER" id="PTHR42988:SF2">
    <property type="entry name" value="CYCLIC NUCLEOTIDE PHOSPHODIESTERASE CBUA0032-RELATED"/>
    <property type="match status" value="1"/>
</dbReference>
<keyword evidence="3" id="KW-0408">Iron</keyword>
<comment type="caution">
    <text evidence="6">The sequence shown here is derived from an EMBL/GenBank/DDBJ whole genome shotgun (WGS) entry which is preliminary data.</text>
</comment>
<reference evidence="6 7" key="1">
    <citation type="submission" date="2019-03" db="EMBL/GenBank/DDBJ databases">
        <title>This is whole genome sequence of Paenibacillus sp MS74 strain.</title>
        <authorList>
            <person name="Trinh H.N."/>
        </authorList>
    </citation>
    <scope>NUCLEOTIDE SEQUENCE [LARGE SCALE GENOMIC DNA]</scope>
    <source>
        <strain evidence="6 7">MS74</strain>
    </source>
</reference>
<keyword evidence="1" id="KW-0479">Metal-binding</keyword>
<keyword evidence="2" id="KW-0378">Hydrolase</keyword>
<keyword evidence="7" id="KW-1185">Reference proteome</keyword>
<organism evidence="6 7">
    <name type="scientific">Paenibacillus piri</name>
    <dbReference type="NCBI Taxonomy" id="2547395"/>
    <lineage>
        <taxon>Bacteria</taxon>
        <taxon>Bacillati</taxon>
        <taxon>Bacillota</taxon>
        <taxon>Bacilli</taxon>
        <taxon>Bacillales</taxon>
        <taxon>Paenibacillaceae</taxon>
        <taxon>Paenibacillus</taxon>
    </lineage>
</organism>
<dbReference type="PANTHER" id="PTHR42988">
    <property type="entry name" value="PHOSPHOHYDROLASE"/>
    <property type="match status" value="1"/>
</dbReference>
<dbReference type="Gene3D" id="3.60.21.10">
    <property type="match status" value="1"/>
</dbReference>
<feature type="domain" description="Calcineurin-like phosphoesterase" evidence="5">
    <location>
        <begin position="1"/>
        <end position="195"/>
    </location>
</feature>
<accession>A0A4R5KWF2</accession>
<evidence type="ECO:0000313" key="6">
    <source>
        <dbReference type="EMBL" id="TDG00127.1"/>
    </source>
</evidence>
<dbReference type="InterPro" id="IPR050884">
    <property type="entry name" value="CNP_phosphodiesterase-III"/>
</dbReference>
<dbReference type="InterPro" id="IPR004843">
    <property type="entry name" value="Calcineurin-like_PHP"/>
</dbReference>
<comment type="similarity">
    <text evidence="4">Belongs to the cyclic nucleotide phosphodiesterase class-III family.</text>
</comment>
<dbReference type="OrthoDB" id="1645838at2"/>
<evidence type="ECO:0000256" key="4">
    <source>
        <dbReference type="ARBA" id="ARBA00025742"/>
    </source>
</evidence>
<dbReference type="InterPro" id="IPR029052">
    <property type="entry name" value="Metallo-depent_PP-like"/>
</dbReference>
<proteinExistence type="inferred from homology"/>
<name>A0A4R5KWF2_9BACL</name>
<evidence type="ECO:0000256" key="1">
    <source>
        <dbReference type="ARBA" id="ARBA00022723"/>
    </source>
</evidence>
<dbReference type="GO" id="GO:0046872">
    <property type="term" value="F:metal ion binding"/>
    <property type="evidence" value="ECO:0007669"/>
    <property type="project" value="UniProtKB-KW"/>
</dbReference>
<gene>
    <name evidence="6" type="ORF">E1757_00285</name>
</gene>